<reference evidence="1 2" key="1">
    <citation type="journal article" date="2013" name="Curr. Biol.">
        <title>The Genome of the Foraminiferan Reticulomyxa filosa.</title>
        <authorList>
            <person name="Glockner G."/>
            <person name="Hulsmann N."/>
            <person name="Schleicher M."/>
            <person name="Noegel A.A."/>
            <person name="Eichinger L."/>
            <person name="Gallinger C."/>
            <person name="Pawlowski J."/>
            <person name="Sierra R."/>
            <person name="Euteneuer U."/>
            <person name="Pillet L."/>
            <person name="Moustafa A."/>
            <person name="Platzer M."/>
            <person name="Groth M."/>
            <person name="Szafranski K."/>
            <person name="Schliwa M."/>
        </authorList>
    </citation>
    <scope>NUCLEOTIDE SEQUENCE [LARGE SCALE GENOMIC DNA]</scope>
</reference>
<gene>
    <name evidence="1" type="ORF">RFI_40225</name>
</gene>
<sequence length="160" mass="19519">NIESQEESKENNMKEMILDILQTDLRIRQLRDITPEIFTEAYVFQLLYIQQDHKLSHSILQFLFEQNEQVWINITSLDDDITRTSMLAEYPHKMFKRKLVGICKDIIELIFFELSHNKNYFLYILKKKKKIKNNILQFADVRWFENVNWKLEMKEEKVDK</sequence>
<feature type="non-terminal residue" evidence="1">
    <location>
        <position position="160"/>
    </location>
</feature>
<dbReference type="EMBL" id="ASPP01050149">
    <property type="protein sequence ID" value="ETN97306.1"/>
    <property type="molecule type" value="Genomic_DNA"/>
</dbReference>
<evidence type="ECO:0000313" key="2">
    <source>
        <dbReference type="Proteomes" id="UP000023152"/>
    </source>
</evidence>
<accession>X6L8D6</accession>
<organism evidence="1 2">
    <name type="scientific">Reticulomyxa filosa</name>
    <dbReference type="NCBI Taxonomy" id="46433"/>
    <lineage>
        <taxon>Eukaryota</taxon>
        <taxon>Sar</taxon>
        <taxon>Rhizaria</taxon>
        <taxon>Retaria</taxon>
        <taxon>Foraminifera</taxon>
        <taxon>Monothalamids</taxon>
        <taxon>Reticulomyxidae</taxon>
        <taxon>Reticulomyxa</taxon>
    </lineage>
</organism>
<dbReference type="Proteomes" id="UP000023152">
    <property type="component" value="Unassembled WGS sequence"/>
</dbReference>
<feature type="non-terminal residue" evidence="1">
    <location>
        <position position="1"/>
    </location>
</feature>
<comment type="caution">
    <text evidence="1">The sequence shown here is derived from an EMBL/GenBank/DDBJ whole genome shotgun (WGS) entry which is preliminary data.</text>
</comment>
<evidence type="ECO:0000313" key="1">
    <source>
        <dbReference type="EMBL" id="ETN97306.1"/>
    </source>
</evidence>
<keyword evidence="2" id="KW-1185">Reference proteome</keyword>
<name>X6L8D6_RETFI</name>
<proteinExistence type="predicted"/>
<protein>
    <submittedName>
        <fullName evidence="1">Uncharacterized protein</fullName>
    </submittedName>
</protein>
<dbReference type="AlphaFoldDB" id="X6L8D6"/>